<feature type="compositionally biased region" description="Acidic residues" evidence="3">
    <location>
        <begin position="146"/>
        <end position="159"/>
    </location>
</feature>
<evidence type="ECO:0000256" key="2">
    <source>
        <dbReference type="ARBA" id="ARBA00023306"/>
    </source>
</evidence>
<dbReference type="EMBL" id="GG662641">
    <property type="protein sequence ID" value="EAR99240.3"/>
    <property type="molecule type" value="Genomic_DNA"/>
</dbReference>
<feature type="compositionally biased region" description="Basic and acidic residues" evidence="3">
    <location>
        <begin position="623"/>
        <end position="634"/>
    </location>
</feature>
<sequence length="742" mass="85571">MFFGSFWHAFGYINNPSNLENILKQENLTVEQLLDTDNIVNEIKQSQSKFIDFLKKNSHITKQIIEYAINMPDQEGNDEKKLYKYPFISSEILGTQIKGLEEILFDNNNYNDNESQNDESDQEHGADNYDDGEKEKEKTSSPQKAEDEEEEEEEDDEENAENKEKRADAKSSEEDSSNQETADNAQDDDSEKKDSNASENSKKAAVENKNAEKKYTGKDLLNQLLQFINTDEQLNDTSAGYFLKAINNVLTSNGQFYNFISDKPEVLEQLIKHIRTKSIAEVVLKLITTVGTEKEEQFNEERKRLLTLLNAKFLSGESFERENISYIIHEIISTFIQGDNQYRINKCPASVQQIILEESFIETFFKVIVDENSDSSSVGYAASILGIMVTFYNSKQKQKGNVNSSHQSDEEDVVIEECSQNIAFPAEKLFSQYIPSLIKFISSKPEGAAHTTSYGAEIVPFGIGKLKVVDLISHVFKSENKELISQLAQSGCFKILLELMIEYPWNNLLHVLIEKIVNEGITITFNGSNDIVKNELFGTSFNLLEFIADKSEEETSRPGKLTREIRQGYIGFLTLFAKKIQENTSSETMKQIKEANEKWKKYIETKFKFITDRENQNLGGDNPKNKKEDEIDDPNKFEIDIQKIYEKFNNYFRSNKKDDTNENKDNNEQVNEDIQIQDKEDFNNRDSSDEEFNNSNSDEEHDFKKQPDEKKLQEEEVQSEYMGHQYWKLNPAHDVEKLMEDL</sequence>
<dbReference type="InParanoid" id="Q23RZ9"/>
<dbReference type="Proteomes" id="UP000009168">
    <property type="component" value="Unassembled WGS sequence"/>
</dbReference>
<gene>
    <name evidence="4" type="ORF">TTHERM_00627000</name>
</gene>
<feature type="compositionally biased region" description="Basic and acidic residues" evidence="3">
    <location>
        <begin position="676"/>
        <end position="687"/>
    </location>
</feature>
<evidence type="ECO:0000256" key="1">
    <source>
        <dbReference type="ARBA" id="ARBA00006180"/>
    </source>
</evidence>
<organism evidence="4 5">
    <name type="scientific">Tetrahymena thermophila (strain SB210)</name>
    <dbReference type="NCBI Taxonomy" id="312017"/>
    <lineage>
        <taxon>Eukaryota</taxon>
        <taxon>Sar</taxon>
        <taxon>Alveolata</taxon>
        <taxon>Ciliophora</taxon>
        <taxon>Intramacronucleata</taxon>
        <taxon>Oligohymenophorea</taxon>
        <taxon>Hymenostomatida</taxon>
        <taxon>Tetrahymenina</taxon>
        <taxon>Tetrahymenidae</taxon>
        <taxon>Tetrahymena</taxon>
    </lineage>
</organism>
<feature type="compositionally biased region" description="Basic and acidic residues" evidence="3">
    <location>
        <begin position="160"/>
        <end position="173"/>
    </location>
</feature>
<feature type="compositionally biased region" description="Basic and acidic residues" evidence="3">
    <location>
        <begin position="655"/>
        <end position="667"/>
    </location>
</feature>
<comment type="similarity">
    <text evidence="1">Belongs to the SAPS family.</text>
</comment>
<evidence type="ECO:0000313" key="5">
    <source>
        <dbReference type="Proteomes" id="UP000009168"/>
    </source>
</evidence>
<dbReference type="InterPro" id="IPR016024">
    <property type="entry name" value="ARM-type_fold"/>
</dbReference>
<dbReference type="KEGG" id="tet:TTHERM_00627000"/>
<feature type="compositionally biased region" description="Basic and acidic residues" evidence="3">
    <location>
        <begin position="701"/>
        <end position="714"/>
    </location>
</feature>
<dbReference type="RefSeq" id="XP_001019485.3">
    <property type="nucleotide sequence ID" value="XM_001019485.3"/>
</dbReference>
<evidence type="ECO:0000313" key="4">
    <source>
        <dbReference type="EMBL" id="EAR99240.3"/>
    </source>
</evidence>
<dbReference type="STRING" id="312017.Q23RZ9"/>
<dbReference type="GeneID" id="7844548"/>
<dbReference type="eggNOG" id="KOG2073">
    <property type="taxonomic scope" value="Eukaryota"/>
</dbReference>
<dbReference type="GO" id="GO:0019888">
    <property type="term" value="F:protein phosphatase regulator activity"/>
    <property type="evidence" value="ECO:0007669"/>
    <property type="project" value="TreeGrafter"/>
</dbReference>
<accession>Q23RZ9</accession>
<feature type="compositionally biased region" description="Acidic residues" evidence="3">
    <location>
        <begin position="688"/>
        <end position="700"/>
    </location>
</feature>
<keyword evidence="5" id="KW-1185">Reference proteome</keyword>
<reference evidence="5" key="1">
    <citation type="journal article" date="2006" name="PLoS Biol.">
        <title>Macronuclear genome sequence of the ciliate Tetrahymena thermophila, a model eukaryote.</title>
        <authorList>
            <person name="Eisen J.A."/>
            <person name="Coyne R.S."/>
            <person name="Wu M."/>
            <person name="Wu D."/>
            <person name="Thiagarajan M."/>
            <person name="Wortman J.R."/>
            <person name="Badger J.H."/>
            <person name="Ren Q."/>
            <person name="Amedeo P."/>
            <person name="Jones K.M."/>
            <person name="Tallon L.J."/>
            <person name="Delcher A.L."/>
            <person name="Salzberg S.L."/>
            <person name="Silva J.C."/>
            <person name="Haas B.J."/>
            <person name="Majoros W.H."/>
            <person name="Farzad M."/>
            <person name="Carlton J.M."/>
            <person name="Smith R.K. Jr."/>
            <person name="Garg J."/>
            <person name="Pearlman R.E."/>
            <person name="Karrer K.M."/>
            <person name="Sun L."/>
            <person name="Manning G."/>
            <person name="Elde N.C."/>
            <person name="Turkewitz A.P."/>
            <person name="Asai D.J."/>
            <person name="Wilkes D.E."/>
            <person name="Wang Y."/>
            <person name="Cai H."/>
            <person name="Collins K."/>
            <person name="Stewart B.A."/>
            <person name="Lee S.R."/>
            <person name="Wilamowska K."/>
            <person name="Weinberg Z."/>
            <person name="Ruzzo W.L."/>
            <person name="Wloga D."/>
            <person name="Gaertig J."/>
            <person name="Frankel J."/>
            <person name="Tsao C.-C."/>
            <person name="Gorovsky M.A."/>
            <person name="Keeling P.J."/>
            <person name="Waller R.F."/>
            <person name="Patron N.J."/>
            <person name="Cherry J.M."/>
            <person name="Stover N.A."/>
            <person name="Krieger C.J."/>
            <person name="del Toro C."/>
            <person name="Ryder H.F."/>
            <person name="Williamson S.C."/>
            <person name="Barbeau R.A."/>
            <person name="Hamilton E.P."/>
            <person name="Orias E."/>
        </authorList>
    </citation>
    <scope>NUCLEOTIDE SEQUENCE [LARGE SCALE GENOMIC DNA]</scope>
    <source>
        <strain evidence="5">SB210</strain>
    </source>
</reference>
<dbReference type="Pfam" id="PF04499">
    <property type="entry name" value="SAPS"/>
    <property type="match status" value="1"/>
</dbReference>
<dbReference type="GO" id="GO:0019903">
    <property type="term" value="F:protein phosphatase binding"/>
    <property type="evidence" value="ECO:0007669"/>
    <property type="project" value="InterPro"/>
</dbReference>
<keyword evidence="2" id="KW-0131">Cell cycle</keyword>
<dbReference type="AlphaFoldDB" id="Q23RZ9"/>
<feature type="region of interest" description="Disordered" evidence="3">
    <location>
        <begin position="108"/>
        <end position="210"/>
    </location>
</feature>
<dbReference type="PANTHER" id="PTHR12634:SF8">
    <property type="entry name" value="FIERY MOUNTAIN, ISOFORM D"/>
    <property type="match status" value="1"/>
</dbReference>
<protein>
    <submittedName>
        <fullName evidence="4">SIT4 phosphatase-associated protein</fullName>
    </submittedName>
</protein>
<dbReference type="SUPFAM" id="SSF48371">
    <property type="entry name" value="ARM repeat"/>
    <property type="match status" value="1"/>
</dbReference>
<dbReference type="InterPro" id="IPR007587">
    <property type="entry name" value="SAPS"/>
</dbReference>
<dbReference type="OrthoDB" id="307647at2759"/>
<feature type="region of interest" description="Disordered" evidence="3">
    <location>
        <begin position="614"/>
        <end position="634"/>
    </location>
</feature>
<dbReference type="HOGENOM" id="CLU_327764_0_0_1"/>
<feature type="compositionally biased region" description="Basic and acidic residues" evidence="3">
    <location>
        <begin position="122"/>
        <end position="139"/>
    </location>
</feature>
<feature type="region of interest" description="Disordered" evidence="3">
    <location>
        <begin position="654"/>
        <end position="723"/>
    </location>
</feature>
<proteinExistence type="inferred from homology"/>
<evidence type="ECO:0000256" key="3">
    <source>
        <dbReference type="SAM" id="MobiDB-lite"/>
    </source>
</evidence>
<dbReference type="PANTHER" id="PTHR12634">
    <property type="entry name" value="SIT4 YEAST -ASSOCIATING PROTEIN-RELATED"/>
    <property type="match status" value="1"/>
</dbReference>
<feature type="compositionally biased region" description="Basic and acidic residues" evidence="3">
    <location>
        <begin position="190"/>
        <end position="210"/>
    </location>
</feature>
<name>Q23RZ9_TETTS</name>